<dbReference type="PROSITE" id="PS51186">
    <property type="entry name" value="GNAT"/>
    <property type="match status" value="1"/>
</dbReference>
<evidence type="ECO:0000256" key="1">
    <source>
        <dbReference type="ARBA" id="ARBA00022630"/>
    </source>
</evidence>
<dbReference type="RefSeq" id="WP_205256819.1">
    <property type="nucleotide sequence ID" value="NZ_BAAAPV010000004.1"/>
</dbReference>
<reference evidence="5" key="1">
    <citation type="submission" date="2021-01" db="EMBL/GenBank/DDBJ databases">
        <title>KCTC 19127 draft genome.</title>
        <authorList>
            <person name="An D."/>
        </authorList>
    </citation>
    <scope>NUCLEOTIDE SEQUENCE</scope>
    <source>
        <strain evidence="5">KCTC 19127</strain>
    </source>
</reference>
<dbReference type="PANTHER" id="PTHR43408">
    <property type="entry name" value="FMN REDUCTASE (NADPH)"/>
    <property type="match status" value="1"/>
</dbReference>
<evidence type="ECO:0000313" key="6">
    <source>
        <dbReference type="Proteomes" id="UP000663801"/>
    </source>
</evidence>
<dbReference type="Pfam" id="PF00583">
    <property type="entry name" value="Acetyltransf_1"/>
    <property type="match status" value="1"/>
</dbReference>
<gene>
    <name evidence="5" type="primary">ssuE</name>
    <name evidence="5" type="ORF">JL107_09665</name>
</gene>
<dbReference type="Proteomes" id="UP000663801">
    <property type="component" value="Unassembled WGS sequence"/>
</dbReference>
<feature type="domain" description="N-acetyltransferase" evidence="4">
    <location>
        <begin position="213"/>
        <end position="363"/>
    </location>
</feature>
<keyword evidence="1" id="KW-0285">Flavoprotein</keyword>
<dbReference type="InterPro" id="IPR005025">
    <property type="entry name" value="FMN_Rdtase-like_dom"/>
</dbReference>
<accession>A0A938YPQ4</accession>
<evidence type="ECO:0000259" key="4">
    <source>
        <dbReference type="PROSITE" id="PS51186"/>
    </source>
</evidence>
<dbReference type="Gene3D" id="3.40.50.360">
    <property type="match status" value="1"/>
</dbReference>
<proteinExistence type="predicted"/>
<protein>
    <submittedName>
        <fullName evidence="5">NADPH-dependent FMN reductase</fullName>
        <ecNumber evidence="5">1.5.1.38</ecNumber>
    </submittedName>
</protein>
<dbReference type="Gene3D" id="3.40.630.30">
    <property type="match status" value="1"/>
</dbReference>
<evidence type="ECO:0000256" key="2">
    <source>
        <dbReference type="ARBA" id="ARBA00022643"/>
    </source>
</evidence>
<dbReference type="InterPro" id="IPR051814">
    <property type="entry name" value="NAD(P)H-dep_FMN_reductase"/>
</dbReference>
<sequence length="398" mass="42247">MTDTGPTTGLTVLSISASPSASSSTHALLTHVNRRITGAGHRVHTLQLRDLPAQALVHADLADPRIVEALAAVAAADALVVATPVYQGSYSGLLKIFLDLLPQRALRGKAVLPLATGGSPAHVLAVDYALRPLLSALGAAHVGQGWFVPSGHVRSYPDGGLLLDPASAGPVAQVTDEFLAHLAGRADGPEPVVAPRAPVRVDPRAGAADLEVLRVTADDPRARPLLTDLVVEYGTRYGRPSANTQLTEVPISDFVPPHGTFLLLQENGEIVAGGALRRYDERTAEVKRVWTAARHRRRGLAVRVMAELEVAAASLGYDRVHLTTGPRQPEARALYLATGYTPRFDVDADPESIGPLAFGKELVPGAGLPEWRQLSWAEIEAAHRRHADPAREPVGATR</sequence>
<keyword evidence="3 5" id="KW-0560">Oxidoreductase</keyword>
<dbReference type="GO" id="GO:0052873">
    <property type="term" value="F:FMN reductase (NADPH) activity"/>
    <property type="evidence" value="ECO:0007669"/>
    <property type="project" value="UniProtKB-EC"/>
</dbReference>
<evidence type="ECO:0000313" key="5">
    <source>
        <dbReference type="EMBL" id="MBM9476710.1"/>
    </source>
</evidence>
<keyword evidence="2" id="KW-0288">FMN</keyword>
<dbReference type="NCBIfam" id="TIGR03567">
    <property type="entry name" value="FMN_reduc_SsuE"/>
    <property type="match status" value="1"/>
</dbReference>
<dbReference type="SUPFAM" id="SSF55729">
    <property type="entry name" value="Acyl-CoA N-acyltransferases (Nat)"/>
    <property type="match status" value="1"/>
</dbReference>
<comment type="caution">
    <text evidence="5">The sequence shown here is derived from an EMBL/GenBank/DDBJ whole genome shotgun (WGS) entry which is preliminary data.</text>
</comment>
<organism evidence="5 6">
    <name type="scientific">Nakamurella flavida</name>
    <dbReference type="NCBI Taxonomy" id="363630"/>
    <lineage>
        <taxon>Bacteria</taxon>
        <taxon>Bacillati</taxon>
        <taxon>Actinomycetota</taxon>
        <taxon>Actinomycetes</taxon>
        <taxon>Nakamurellales</taxon>
        <taxon>Nakamurellaceae</taxon>
        <taxon>Nakamurella</taxon>
    </lineage>
</organism>
<dbReference type="InterPro" id="IPR020048">
    <property type="entry name" value="NADPH-dep_FMN_reduc_SsuE"/>
</dbReference>
<dbReference type="InterPro" id="IPR029039">
    <property type="entry name" value="Flavoprotein-like_sf"/>
</dbReference>
<dbReference type="GO" id="GO:0046306">
    <property type="term" value="P:alkanesulfonate catabolic process"/>
    <property type="evidence" value="ECO:0007669"/>
    <property type="project" value="InterPro"/>
</dbReference>
<dbReference type="PANTHER" id="PTHR43408:SF1">
    <property type="entry name" value="FMN REDUCTASE (NADPH)"/>
    <property type="match status" value="1"/>
</dbReference>
<dbReference type="AlphaFoldDB" id="A0A938YPQ4"/>
<dbReference type="InterPro" id="IPR016181">
    <property type="entry name" value="Acyl_CoA_acyltransferase"/>
</dbReference>
<name>A0A938YPQ4_9ACTN</name>
<dbReference type="InterPro" id="IPR000182">
    <property type="entry name" value="GNAT_dom"/>
</dbReference>
<keyword evidence="6" id="KW-1185">Reference proteome</keyword>
<evidence type="ECO:0000256" key="3">
    <source>
        <dbReference type="ARBA" id="ARBA00023002"/>
    </source>
</evidence>
<dbReference type="GO" id="GO:0016747">
    <property type="term" value="F:acyltransferase activity, transferring groups other than amino-acyl groups"/>
    <property type="evidence" value="ECO:0007669"/>
    <property type="project" value="InterPro"/>
</dbReference>
<dbReference type="Pfam" id="PF03358">
    <property type="entry name" value="FMN_red"/>
    <property type="match status" value="1"/>
</dbReference>
<dbReference type="SUPFAM" id="SSF52218">
    <property type="entry name" value="Flavoproteins"/>
    <property type="match status" value="1"/>
</dbReference>
<dbReference type="CDD" id="cd04301">
    <property type="entry name" value="NAT_SF"/>
    <property type="match status" value="1"/>
</dbReference>
<dbReference type="EMBL" id="JAERWL010000008">
    <property type="protein sequence ID" value="MBM9476710.1"/>
    <property type="molecule type" value="Genomic_DNA"/>
</dbReference>
<dbReference type="EC" id="1.5.1.38" evidence="5"/>